<reference evidence="2 3" key="1">
    <citation type="submission" date="2023-11" db="EMBL/GenBank/DDBJ databases">
        <title>An acidophilic fungus is an integral part of prey digestion in a carnivorous sundew plant.</title>
        <authorList>
            <person name="Tsai I.J."/>
        </authorList>
    </citation>
    <scope>NUCLEOTIDE SEQUENCE [LARGE SCALE GENOMIC DNA]</scope>
    <source>
        <strain evidence="2">169a</strain>
    </source>
</reference>
<dbReference type="SUPFAM" id="SSF50978">
    <property type="entry name" value="WD40 repeat-like"/>
    <property type="match status" value="1"/>
</dbReference>
<proteinExistence type="predicted"/>
<dbReference type="Gene3D" id="2.130.10.10">
    <property type="entry name" value="YVTN repeat-like/Quinoprotein amine dehydrogenase"/>
    <property type="match status" value="1"/>
</dbReference>
<evidence type="ECO:0000313" key="2">
    <source>
        <dbReference type="EMBL" id="WPH04764.1"/>
    </source>
</evidence>
<name>A0AAQ3MBH3_9PEZI</name>
<dbReference type="InterPro" id="IPR036322">
    <property type="entry name" value="WD40_repeat_dom_sf"/>
</dbReference>
<dbReference type="PANTHER" id="PTHR13211">
    <property type="entry name" value="TELOMERASE CAJAL BODY PROTEIN 1"/>
    <property type="match status" value="1"/>
</dbReference>
<dbReference type="InterPro" id="IPR051150">
    <property type="entry name" value="SWT21/TCAB1_mRNA_Telomere"/>
</dbReference>
<accession>A0AAQ3MBH3</accession>
<dbReference type="PANTHER" id="PTHR13211:SF0">
    <property type="entry name" value="TELOMERASE CAJAL BODY PROTEIN 1"/>
    <property type="match status" value="1"/>
</dbReference>
<feature type="region of interest" description="Disordered" evidence="1">
    <location>
        <begin position="1"/>
        <end position="45"/>
    </location>
</feature>
<gene>
    <name evidence="2" type="ORF">R9X50_00765900</name>
</gene>
<organism evidence="2 3">
    <name type="scientific">Acrodontium crateriforme</name>
    <dbReference type="NCBI Taxonomy" id="150365"/>
    <lineage>
        <taxon>Eukaryota</taxon>
        <taxon>Fungi</taxon>
        <taxon>Dikarya</taxon>
        <taxon>Ascomycota</taxon>
        <taxon>Pezizomycotina</taxon>
        <taxon>Dothideomycetes</taxon>
        <taxon>Dothideomycetidae</taxon>
        <taxon>Mycosphaerellales</taxon>
        <taxon>Teratosphaeriaceae</taxon>
        <taxon>Acrodontium</taxon>
    </lineage>
</organism>
<dbReference type="EMBL" id="CP138592">
    <property type="protein sequence ID" value="WPH04764.1"/>
    <property type="molecule type" value="Genomic_DNA"/>
</dbReference>
<dbReference type="AlphaFoldDB" id="A0AAQ3MBH3"/>
<evidence type="ECO:0000313" key="3">
    <source>
        <dbReference type="Proteomes" id="UP001303373"/>
    </source>
</evidence>
<dbReference type="InterPro" id="IPR015943">
    <property type="entry name" value="WD40/YVTN_repeat-like_dom_sf"/>
</dbReference>
<keyword evidence="3" id="KW-1185">Reference proteome</keyword>
<protein>
    <submittedName>
        <fullName evidence="2">Guanine nucleotide-binding protein negative regulator 1</fullName>
    </submittedName>
</protein>
<evidence type="ECO:0000256" key="1">
    <source>
        <dbReference type="SAM" id="MobiDB-lite"/>
    </source>
</evidence>
<dbReference type="Proteomes" id="UP001303373">
    <property type="component" value="Chromosome 13"/>
</dbReference>
<sequence>MDNFNTDTKPIPPDPNLMSLTGPTLAATSGDEMCSGLPPSSRTTRITGKSNFYHDAQLSADASVIITHNEDQRLRTYLLPEINSNDDSGANNDVIPPLLAPYTTYASPSNIISYALFPSFNRGDSTTTWVLTGAHDQPIKLRNASDYNNSHTYHFINDMTEQYIKPHSLIFTNDCQHFIVGSMNKLGLFKLEGDGKPMSVLQLARDKQACHGIISSLAIEWNDGILAAGTFQRQVSLFGRAGAKKADTTFSLADPYPGNVNPLRGAGVTKMIWSPCGTYLCTAERWSDVIQMWDIRNLRARVAHLIQRKALTAQRIGFDVSNNGSFDIYAGGTDGTVSKWDNVGHANGEMAPTTSWLLHEGVVSGTLLLPGNMMATCSGSRFKDFETDDSNDAVVPDSYWPDNRLLLWNLS</sequence>